<comment type="function">
    <text evidence="1">Arabinosyl transferase responsible for the polymerization of arabinose into the arabinan of arabinogalactan.</text>
</comment>
<evidence type="ECO:0000313" key="16">
    <source>
        <dbReference type="EMBL" id="QOD44640.1"/>
    </source>
</evidence>
<keyword evidence="8 12" id="KW-1133">Transmembrane helix</keyword>
<accession>A0A7L7Z4G0</accession>
<feature type="transmembrane region" description="Helical" evidence="12">
    <location>
        <begin position="353"/>
        <end position="374"/>
    </location>
</feature>
<feature type="transmembrane region" description="Helical" evidence="12">
    <location>
        <begin position="386"/>
        <end position="404"/>
    </location>
</feature>
<dbReference type="Pfam" id="PF14896">
    <property type="entry name" value="Arabino_trans_C"/>
    <property type="match status" value="1"/>
</dbReference>
<dbReference type="Pfam" id="PF17689">
    <property type="entry name" value="Arabino_trans_N"/>
    <property type="match status" value="1"/>
</dbReference>
<dbReference type="InterPro" id="IPR027451">
    <property type="entry name" value="EmbABC_dom1"/>
</dbReference>
<sequence length="1068" mass="112056">MPSSSSASASDSPSTARSGSRRPRPALLAGLLGAVAIASGGLLALAPVDTADVRVAWPQDAAEIRSTSLLLTNQTPHVLDASFTSRAVEAAAATDDGVLLATIDPAEPEAATDGLVLTASGTALTLRVGGATEQIPLDAGADVSYALHSDVQGLTLDADGSRVVDLPGTLPPQIDALVSSVGSVPAPSDLAVGVQVVDDFDSTPSGIKIAVMVLMWLSLIGALVVLARDDRRRRAARAHDAVADADGRDPSAAPAAVRADGSPAASPARRGVASRVLRALRPVDAVVVAVLTLWIFIGPMTDDDGYYAAMSLNDGVAGFVGNYYQMFNQSFTPFTWFWQLLGAWQELGGRSPVWLRTPALVAGIAAWFVTRHLLERAAVRLSRRALLWARGLLAATFLIWWLSYTIGSRPEILGSLAGVVVVALVLRSRDRGTLLPAALAALVAGLAFAAHPTGIVAFAPLLLGIPGFWRLAYQGGSRLAAAARTMAVLSVGSVALFAAFADATLSDALTGPKRFAAVETPLTWLNEWSRYALLMNDIPMGSYAKRSVVLLALVLLVWWVATYAASRVSPRAARLVPAPLELAGWGLALSFVLLWITPSKWTHHFGAISSIGPLFVTLFLVLAPGIVTGLLHGRRAPWWLTPVAVASLVPVIVFSLHGPNSWAYAWGQGMFGDGREPGFGPIHFGALPIWILVAAAVVAVAVLVQRRAGRAWSEPQGLWSVTALATVFALVTGGYLVGTFSLAAARGLDGYSVGAANIEDPAGSQCLTGAAITTWDASAGRPLAVDEGDESDAASPGSFALDAGWPASDAPPALADGIALWGSYAEGGDTVGRMTTPWYRVPETTDRQRIAVLIGGELAAGDADRLRLQIRAADGTVVDLGGVAVEDTVDRPGWRTIALDPSRLTPGDAIRLQAEDGTTGESGWFGFTAPVLVDPVSFNDLSAPDAPTAVTWTSSFWFPCQRPVSIAHGIIERPVLATTFGDGGPDNIWVQRRGGSLAGVERSATVSTLASDMEGAGSSWGRVQLFDYPYAADAYDLTVDRVSTWGWRTPFEPVSQIVEFDRQGGQSR</sequence>
<comment type="subcellular location">
    <subcellularLocation>
        <location evidence="2">Cell membrane</location>
        <topology evidence="2">Multi-pass membrane protein</topology>
    </subcellularLocation>
</comment>
<keyword evidence="6 16" id="KW-0808">Transferase</keyword>
<feature type="region of interest" description="Disordered" evidence="11">
    <location>
        <begin position="239"/>
        <end position="267"/>
    </location>
</feature>
<evidence type="ECO:0000256" key="11">
    <source>
        <dbReference type="SAM" id="MobiDB-lite"/>
    </source>
</evidence>
<evidence type="ECO:0000256" key="6">
    <source>
        <dbReference type="ARBA" id="ARBA00022679"/>
    </source>
</evidence>
<feature type="domain" description="Arabinosyltransferase C-terminal" evidence="14">
    <location>
        <begin position="820"/>
        <end position="1050"/>
    </location>
</feature>
<dbReference type="AlphaFoldDB" id="A0A7L7Z4G0"/>
<feature type="transmembrane region" description="Helical" evidence="12">
    <location>
        <begin position="608"/>
        <end position="631"/>
    </location>
</feature>
<dbReference type="KEGG" id="czh:H9X71_04720"/>
<dbReference type="Gene3D" id="2.60.120.610">
    <property type="entry name" value="arabinofuranosyltransferase like domain"/>
    <property type="match status" value="1"/>
</dbReference>
<evidence type="ECO:0000256" key="5">
    <source>
        <dbReference type="ARBA" id="ARBA00022676"/>
    </source>
</evidence>
<feature type="transmembrane region" description="Helical" evidence="12">
    <location>
        <begin position="209"/>
        <end position="227"/>
    </location>
</feature>
<evidence type="ECO:0000256" key="3">
    <source>
        <dbReference type="ARBA" id="ARBA00008195"/>
    </source>
</evidence>
<evidence type="ECO:0000259" key="14">
    <source>
        <dbReference type="Pfam" id="PF14896"/>
    </source>
</evidence>
<evidence type="ECO:0000256" key="1">
    <source>
        <dbReference type="ARBA" id="ARBA00003001"/>
    </source>
</evidence>
<evidence type="ECO:0000256" key="10">
    <source>
        <dbReference type="ARBA" id="ARBA00023316"/>
    </source>
</evidence>
<evidence type="ECO:0000259" key="15">
    <source>
        <dbReference type="Pfam" id="PF17689"/>
    </source>
</evidence>
<dbReference type="Pfam" id="PF04602">
    <property type="entry name" value="Arabinose_trans"/>
    <property type="match status" value="1"/>
</dbReference>
<proteinExistence type="inferred from homology"/>
<feature type="transmembrane region" description="Helical" evidence="12">
    <location>
        <begin position="410"/>
        <end position="426"/>
    </location>
</feature>
<feature type="region of interest" description="Disordered" evidence="11">
    <location>
        <begin position="1"/>
        <end position="23"/>
    </location>
</feature>
<feature type="compositionally biased region" description="Basic and acidic residues" evidence="11">
    <location>
        <begin position="239"/>
        <end position="249"/>
    </location>
</feature>
<evidence type="ECO:0000256" key="4">
    <source>
        <dbReference type="ARBA" id="ARBA00022475"/>
    </source>
</evidence>
<dbReference type="GO" id="GO:0071555">
    <property type="term" value="P:cell wall organization"/>
    <property type="evidence" value="ECO:0007669"/>
    <property type="project" value="UniProtKB-KW"/>
</dbReference>
<dbReference type="EMBL" id="CP061274">
    <property type="protein sequence ID" value="QOD44640.1"/>
    <property type="molecule type" value="Genomic_DNA"/>
</dbReference>
<evidence type="ECO:0000256" key="8">
    <source>
        <dbReference type="ARBA" id="ARBA00022989"/>
    </source>
</evidence>
<feature type="transmembrane region" description="Helical" evidence="12">
    <location>
        <begin position="716"/>
        <end position="737"/>
    </location>
</feature>
<feature type="transmembrane region" description="Helical" evidence="12">
    <location>
        <begin position="578"/>
        <end position="596"/>
    </location>
</feature>
<feature type="transmembrane region" description="Helical" evidence="12">
    <location>
        <begin position="678"/>
        <end position="704"/>
    </location>
</feature>
<dbReference type="InterPro" id="IPR007680">
    <property type="entry name" value="Arabino_trans_central"/>
</dbReference>
<evidence type="ECO:0000256" key="2">
    <source>
        <dbReference type="ARBA" id="ARBA00004651"/>
    </source>
</evidence>
<dbReference type="GO" id="GO:0071766">
    <property type="term" value="P:Actinobacterium-type cell wall biogenesis"/>
    <property type="evidence" value="ECO:0007669"/>
    <property type="project" value="InterPro"/>
</dbReference>
<organism evidence="16 17">
    <name type="scientific">Clavibacter zhangzhiyongii</name>
    <dbReference type="NCBI Taxonomy" id="2768071"/>
    <lineage>
        <taxon>Bacteria</taxon>
        <taxon>Bacillati</taxon>
        <taxon>Actinomycetota</taxon>
        <taxon>Actinomycetes</taxon>
        <taxon>Micrococcales</taxon>
        <taxon>Microbacteriaceae</taxon>
        <taxon>Clavibacter</taxon>
    </lineage>
</organism>
<dbReference type="Proteomes" id="UP000516660">
    <property type="component" value="Chromosome"/>
</dbReference>
<feature type="transmembrane region" description="Helical" evidence="12">
    <location>
        <begin position="548"/>
        <end position="566"/>
    </location>
</feature>
<evidence type="ECO:0000313" key="17">
    <source>
        <dbReference type="Proteomes" id="UP000516660"/>
    </source>
</evidence>
<dbReference type="Gene3D" id="2.60.120.940">
    <property type="entry name" value="EmbC, C-terminal domain, subdomain 2"/>
    <property type="match status" value="1"/>
</dbReference>
<dbReference type="GO" id="GO:0005886">
    <property type="term" value="C:plasma membrane"/>
    <property type="evidence" value="ECO:0007669"/>
    <property type="project" value="UniProtKB-SubCell"/>
</dbReference>
<keyword evidence="7 12" id="KW-0812">Transmembrane</keyword>
<evidence type="ECO:0000256" key="12">
    <source>
        <dbReference type="SAM" id="Phobius"/>
    </source>
</evidence>
<feature type="domain" description="Arabinosyltransferas concanavalin like" evidence="15">
    <location>
        <begin position="53"/>
        <end position="196"/>
    </location>
</feature>
<keyword evidence="10" id="KW-0961">Cell wall biogenesis/degradation</keyword>
<feature type="transmembrane region" description="Helical" evidence="12">
    <location>
        <begin position="433"/>
        <end position="449"/>
    </location>
</feature>
<reference evidence="16 17" key="1">
    <citation type="submission" date="2020-08" db="EMBL/GenBank/DDBJ databases">
        <title>Description of Clavibacter zhangzhiyonge sp. nov., a phytopathogenic actinobacterium isolated from barley seeds, causing leaf brown spot and decline.</title>
        <authorList>
            <person name="Tian Q."/>
            <person name="Chuan J."/>
            <person name="Zhao W."/>
            <person name="Li X."/>
        </authorList>
    </citation>
    <scope>NUCLEOTIDE SEQUENCE [LARGE SCALE GENOMIC DNA]</scope>
    <source>
        <strain evidence="16 17">DM1</strain>
    </source>
</reference>
<protein>
    <submittedName>
        <fullName evidence="16">Arabinosyltransferase domain-containing protein</fullName>
    </submittedName>
</protein>
<feature type="transmembrane region" description="Helical" evidence="12">
    <location>
        <begin position="485"/>
        <end position="505"/>
    </location>
</feature>
<evidence type="ECO:0000256" key="7">
    <source>
        <dbReference type="ARBA" id="ARBA00022692"/>
    </source>
</evidence>
<gene>
    <name evidence="16" type="ORF">H9X71_04720</name>
</gene>
<dbReference type="InterPro" id="IPR042486">
    <property type="entry name" value="Arabino_trans_C_2"/>
</dbReference>
<dbReference type="InterPro" id="IPR032731">
    <property type="entry name" value="Arabino_trans_C"/>
</dbReference>
<keyword evidence="4" id="KW-1003">Cell membrane</keyword>
<dbReference type="RefSeq" id="WP_191148557.1">
    <property type="nucleotide sequence ID" value="NZ_CP061274.1"/>
</dbReference>
<feature type="transmembrane region" description="Helical" evidence="12">
    <location>
        <begin position="455"/>
        <end position="473"/>
    </location>
</feature>
<evidence type="ECO:0000256" key="9">
    <source>
        <dbReference type="ARBA" id="ARBA00023136"/>
    </source>
</evidence>
<feature type="transmembrane region" description="Helical" evidence="12">
    <location>
        <begin position="279"/>
        <end position="297"/>
    </location>
</feature>
<dbReference type="InterPro" id="IPR040920">
    <property type="entry name" value="Arabino_trans_N"/>
</dbReference>
<dbReference type="GO" id="GO:0052636">
    <property type="term" value="F:arabinosyltransferase activity"/>
    <property type="evidence" value="ECO:0007669"/>
    <property type="project" value="InterPro"/>
</dbReference>
<feature type="compositionally biased region" description="Low complexity" evidence="11">
    <location>
        <begin position="1"/>
        <end position="18"/>
    </location>
</feature>
<comment type="similarity">
    <text evidence="3">Belongs to the emb family.</text>
</comment>
<name>A0A7L7Z4G0_9MICO</name>
<feature type="domain" description="Arabinofuranosyltransferase central" evidence="13">
    <location>
        <begin position="203"/>
        <end position="701"/>
    </location>
</feature>
<feature type="transmembrane region" description="Helical" evidence="12">
    <location>
        <begin position="638"/>
        <end position="658"/>
    </location>
</feature>
<keyword evidence="17" id="KW-1185">Reference proteome</keyword>
<evidence type="ECO:0000259" key="13">
    <source>
        <dbReference type="Pfam" id="PF04602"/>
    </source>
</evidence>
<keyword evidence="5" id="KW-0328">Glycosyltransferase</keyword>
<keyword evidence="9 12" id="KW-0472">Membrane</keyword>